<dbReference type="AlphaFoldDB" id="A0AAN9YTE1"/>
<comment type="caution">
    <text evidence="1">The sequence shown here is derived from an EMBL/GenBank/DDBJ whole genome shotgun (WGS) entry which is preliminary data.</text>
</comment>
<gene>
    <name evidence="1" type="ORF">SLS62_004447</name>
</gene>
<keyword evidence="2" id="KW-1185">Reference proteome</keyword>
<reference evidence="1 2" key="1">
    <citation type="submission" date="2024-02" db="EMBL/GenBank/DDBJ databases">
        <title>De novo assembly and annotation of 12 fungi associated with fruit tree decline syndrome in Ontario, Canada.</title>
        <authorList>
            <person name="Sulman M."/>
            <person name="Ellouze W."/>
            <person name="Ilyukhin E."/>
        </authorList>
    </citation>
    <scope>NUCLEOTIDE SEQUENCE [LARGE SCALE GENOMIC DNA]</scope>
    <source>
        <strain evidence="1 2">M11/M66-122</strain>
    </source>
</reference>
<dbReference type="Proteomes" id="UP001320420">
    <property type="component" value="Unassembled WGS sequence"/>
</dbReference>
<accession>A0AAN9YTE1</accession>
<organism evidence="1 2">
    <name type="scientific">Diatrype stigma</name>
    <dbReference type="NCBI Taxonomy" id="117547"/>
    <lineage>
        <taxon>Eukaryota</taxon>
        <taxon>Fungi</taxon>
        <taxon>Dikarya</taxon>
        <taxon>Ascomycota</taxon>
        <taxon>Pezizomycotina</taxon>
        <taxon>Sordariomycetes</taxon>
        <taxon>Xylariomycetidae</taxon>
        <taxon>Xylariales</taxon>
        <taxon>Diatrypaceae</taxon>
        <taxon>Diatrype</taxon>
    </lineage>
</organism>
<protein>
    <submittedName>
        <fullName evidence="1">Uncharacterized protein</fullName>
    </submittedName>
</protein>
<evidence type="ECO:0000313" key="1">
    <source>
        <dbReference type="EMBL" id="KAK7753589.1"/>
    </source>
</evidence>
<dbReference type="EMBL" id="JAKJXP020000027">
    <property type="protein sequence ID" value="KAK7753589.1"/>
    <property type="molecule type" value="Genomic_DNA"/>
</dbReference>
<name>A0AAN9YTE1_9PEZI</name>
<evidence type="ECO:0000313" key="2">
    <source>
        <dbReference type="Proteomes" id="UP001320420"/>
    </source>
</evidence>
<sequence>MNRIEADTALRDLRGQLGQIFRTNLQLVYWLASDAVAPYFQEYATDFPRYYKRVASPDKGSWYVFDHTVSFLAQILRHNVDHQGPCHWAEEEADVAHGQAYEVFGYLVKMWKEAQTQEEHLEGD</sequence>
<proteinExistence type="predicted"/>